<proteinExistence type="predicted"/>
<organism evidence="2 3">
    <name type="scientific">Endozoicomonas lisbonensis</name>
    <dbReference type="NCBI Taxonomy" id="3120522"/>
    <lineage>
        <taxon>Bacteria</taxon>
        <taxon>Pseudomonadati</taxon>
        <taxon>Pseudomonadota</taxon>
        <taxon>Gammaproteobacteria</taxon>
        <taxon>Oceanospirillales</taxon>
        <taxon>Endozoicomonadaceae</taxon>
        <taxon>Endozoicomonas</taxon>
    </lineage>
</organism>
<dbReference type="InterPro" id="IPR004843">
    <property type="entry name" value="Calcineurin-like_PHP"/>
</dbReference>
<protein>
    <submittedName>
        <fullName evidence="2">Icc-related predicted phosphoesterase</fullName>
    </submittedName>
</protein>
<dbReference type="InterPro" id="IPR029052">
    <property type="entry name" value="Metallo-depent_PP-like"/>
</dbReference>
<feature type="domain" description="Calcineurin-like phosphoesterase" evidence="1">
    <location>
        <begin position="1"/>
        <end position="214"/>
    </location>
</feature>
<dbReference type="Gene3D" id="3.60.21.10">
    <property type="match status" value="1"/>
</dbReference>
<reference evidence="2 3" key="1">
    <citation type="submission" date="2024-06" db="EMBL/GenBank/DDBJ databases">
        <title>Genomic Encyclopedia of Type Strains, Phase V (KMG-V): Genome sequencing to study the core and pangenomes of soil and plant-associated prokaryotes.</title>
        <authorList>
            <person name="Whitman W."/>
        </authorList>
    </citation>
    <scope>NUCLEOTIDE SEQUENCE [LARGE SCALE GENOMIC DNA]</scope>
    <source>
        <strain evidence="2 3">NE40</strain>
    </source>
</reference>
<dbReference type="PANTHER" id="PTHR37844:SF2">
    <property type="entry name" value="SER_THR PROTEIN PHOSPHATASE SUPERFAMILY (AFU_ORTHOLOGUE AFUA_1G14840)"/>
    <property type="match status" value="1"/>
</dbReference>
<dbReference type="Proteomes" id="UP001549366">
    <property type="component" value="Unassembled WGS sequence"/>
</dbReference>
<dbReference type="PANTHER" id="PTHR37844">
    <property type="entry name" value="SER/THR PROTEIN PHOSPHATASE SUPERFAMILY (AFU_ORTHOLOGUE AFUA_1G14840)"/>
    <property type="match status" value="1"/>
</dbReference>
<name>A0ABV2SD76_9GAMM</name>
<sequence length="247" mass="27726">MKIQLFSDIHLEFSDFTPDCSGADVVVFAGDLATGVKGAKWLLQLPTRTPVLYVAGNHEFYGNTCGKLQQKIRELLSGSHVHFLDNDKVVIDGVSFFGCTLWTDFKLFGNPSLAAYTCKTRLNDYNKIRTLPNYSRLTPEDTLAFHRQSISWLEQQLLHSTTSKNVVVTHHAPSIKSIPEQYECDTLSTGFASDLEGFISQHQPDIWLHGHVHTSNDYTIEGCRVVCNPRGYNDENADFSGQLLIDL</sequence>
<comment type="caution">
    <text evidence="2">The sequence shown here is derived from an EMBL/GenBank/DDBJ whole genome shotgun (WGS) entry which is preliminary data.</text>
</comment>
<gene>
    <name evidence="2" type="ORF">V5J35_000914</name>
</gene>
<evidence type="ECO:0000259" key="1">
    <source>
        <dbReference type="Pfam" id="PF00149"/>
    </source>
</evidence>
<dbReference type="Pfam" id="PF00149">
    <property type="entry name" value="Metallophos"/>
    <property type="match status" value="1"/>
</dbReference>
<dbReference type="EMBL" id="JBEWTB010000002">
    <property type="protein sequence ID" value="MET4755722.1"/>
    <property type="molecule type" value="Genomic_DNA"/>
</dbReference>
<accession>A0ABV2SD76</accession>
<evidence type="ECO:0000313" key="2">
    <source>
        <dbReference type="EMBL" id="MET4755722.1"/>
    </source>
</evidence>
<keyword evidence="3" id="KW-1185">Reference proteome</keyword>
<evidence type="ECO:0000313" key="3">
    <source>
        <dbReference type="Proteomes" id="UP001549366"/>
    </source>
</evidence>
<dbReference type="RefSeq" id="WP_354010111.1">
    <property type="nucleotide sequence ID" value="NZ_JBEWTA010000001.1"/>
</dbReference>
<dbReference type="SUPFAM" id="SSF56300">
    <property type="entry name" value="Metallo-dependent phosphatases"/>
    <property type="match status" value="1"/>
</dbReference>